<evidence type="ECO:0000256" key="3">
    <source>
        <dbReference type="ARBA" id="ARBA00022741"/>
    </source>
</evidence>
<feature type="compositionally biased region" description="Pro residues" evidence="7">
    <location>
        <begin position="202"/>
        <end position="216"/>
    </location>
</feature>
<keyword evidence="4" id="KW-0067">ATP-binding</keyword>
<feature type="region of interest" description="Disordered" evidence="7">
    <location>
        <begin position="444"/>
        <end position="491"/>
    </location>
</feature>
<dbReference type="InterPro" id="IPR004344">
    <property type="entry name" value="TTL/TTLL_fam"/>
</dbReference>
<feature type="compositionally biased region" description="Pro residues" evidence="7">
    <location>
        <begin position="147"/>
        <end position="171"/>
    </location>
</feature>
<organism evidence="8 9">
    <name type="scientific">Edaphochlamys debaryana</name>
    <dbReference type="NCBI Taxonomy" id="47281"/>
    <lineage>
        <taxon>Eukaryota</taxon>
        <taxon>Viridiplantae</taxon>
        <taxon>Chlorophyta</taxon>
        <taxon>core chlorophytes</taxon>
        <taxon>Chlorophyceae</taxon>
        <taxon>CS clade</taxon>
        <taxon>Chlamydomonadales</taxon>
        <taxon>Chlamydomonadales incertae sedis</taxon>
        <taxon>Edaphochlamys</taxon>
    </lineage>
</organism>
<keyword evidence="6" id="KW-0175">Coiled coil</keyword>
<dbReference type="EMBL" id="JAEHOE010000026">
    <property type="protein sequence ID" value="KAG2495208.1"/>
    <property type="molecule type" value="Genomic_DNA"/>
</dbReference>
<feature type="compositionally biased region" description="Gly residues" evidence="7">
    <location>
        <begin position="844"/>
        <end position="854"/>
    </location>
</feature>
<dbReference type="GO" id="GO:0005524">
    <property type="term" value="F:ATP binding"/>
    <property type="evidence" value="ECO:0007669"/>
    <property type="project" value="UniProtKB-KW"/>
</dbReference>
<feature type="compositionally biased region" description="Pro residues" evidence="7">
    <location>
        <begin position="917"/>
        <end position="926"/>
    </location>
</feature>
<feature type="compositionally biased region" description="Low complexity" evidence="7">
    <location>
        <begin position="172"/>
        <end position="181"/>
    </location>
</feature>
<feature type="compositionally biased region" description="Pro residues" evidence="7">
    <location>
        <begin position="476"/>
        <end position="491"/>
    </location>
</feature>
<dbReference type="GO" id="GO:0070740">
    <property type="term" value="F:tubulin-glutamic acid ligase activity"/>
    <property type="evidence" value="ECO:0007669"/>
    <property type="project" value="TreeGrafter"/>
</dbReference>
<feature type="compositionally biased region" description="Low complexity" evidence="7">
    <location>
        <begin position="235"/>
        <end position="273"/>
    </location>
</feature>
<feature type="compositionally biased region" description="Low complexity" evidence="7">
    <location>
        <begin position="317"/>
        <end position="334"/>
    </location>
</feature>
<feature type="compositionally biased region" description="Low complexity" evidence="7">
    <location>
        <begin position="645"/>
        <end position="666"/>
    </location>
</feature>
<feature type="compositionally biased region" description="Low complexity" evidence="7">
    <location>
        <begin position="817"/>
        <end position="843"/>
    </location>
</feature>
<feature type="region of interest" description="Disordered" evidence="7">
    <location>
        <begin position="788"/>
        <end position="1032"/>
    </location>
</feature>
<evidence type="ECO:0000256" key="1">
    <source>
        <dbReference type="ARBA" id="ARBA00006820"/>
    </source>
</evidence>
<feature type="compositionally biased region" description="Low complexity" evidence="7">
    <location>
        <begin position="546"/>
        <end position="557"/>
    </location>
</feature>
<evidence type="ECO:0000256" key="5">
    <source>
        <dbReference type="ARBA" id="ARBA00030445"/>
    </source>
</evidence>
<sequence length="1686" mass="167796">MLEIYEVFDLNNDELVEQLASLEQQLRAATSIGQQVQLKLLHDTVKQELVERGVSNRLYQQLAPAPPPPPPQPIIQQAVQPVAALYSFGSFGGGGGGGGHQQVVVVPPPPAPSHAPGHAPHAAAGHSAHHAPQPAALPTSPRATAPSHPPARQPQPPSPAPAPPPPQPAVPKSPAAATPSRPAAPPDSLIRFYDVPSARTPVPAPAKPAPPPPPPLARVHSSSGDESIEEDTEDSPAVTPSSATALAAAGEAGAGLMSPGAESSSAAAAGEAPAAPPTKQLTPWEASMLAFQEEQRKLRKARKAIRKGPQKPTPRKPSAVLVPHAPHAAPSLAAEASHGSNCSRPGGRPPRPSASGSIGAPSPGPRSAQAHPPTHVHAHVGQHAAGHHEAVPGRGPGAAGASSPHGAAALAAGSSVAGRTCPVAGAKPAGTGGVGAAAGGARAASAAPTGGSVPAGAAAGAAGTGGKASSANGAPPAAPAPPPKPSSAPPSVPAAVAAAAAAKAAAKAPAAAVAPPPVAAWAEADVDGVPEEHGLAARAEPERQEAAAAAAAAAANRLRVPSAPESVQTDEESSDVLAATMHEAAEAAAAARAAAGSGTESDTDSVPESISSDAAPDRKPVKPQPSQQPPAKPWSAPNGAGGAGAAKPAAAAAAPARIVSSSSSSSDGDESEYESDGGDGFGSPSGRGGKTAAQRVEDEEETRRRDVAAAARAAIQGRSAAEPGVVNPGLAVLARAAANAGPALKVDRWADWDLAGPLGPEGGDSLSAWATNPDDDPMLRGHLAGLRAAGAGPHQAPPESLVQGPTGAHGLAVAPQHGPSGAQHAPHGAAPPGAQHGATAARGSGLGIGTGGGWPLSRPGSRATAAATATEAGSSRAGSASSGGGGGGRGDRRGSSSSSSGESDSDAPAPVSAAPTPARPKPPSPLPRSGVVPKGASPAAAVASASSAPAAVATAAAPAAPAVPSAPSPSPPSGPANANGTGSPAASGGPGAPRRPPLAPSAAAQASPPPSLPPKPGLPRGGSSGSLSTSAEPNPAAAYLQHFGAFQEIFTACYTGAPATALDTAALAAAAAAGGAAAASAAAASVSRPSSRMAGSGGAAAAAAAAASLDLGERYASLLARCEAWQAKLRQMAAAAPSPPSRAPPTPPPPTPSASSSPSAPASSPAAATATATAQLPKRYVAVFDDTAHPEVREVVMAALRLLEPSGWALDPADQVTEPAKPDTNPDDPDPGGGAGGGGGSGPNSGASSLANTRPSTAASASILSGGGPGSGGGGGGGRCHLWNVLWSWSVKTRAPAGELLTWQRVNHYAEARQLTRKDLLKKHLARYQAMHNTGRSAALFDRLTPTTFVLPKEAAAFEEAYVRALHGVEPTCVQPMGLNLWIQKPVGLSRGRGISLLNSVRQVNTEEPMVVQRYLTDPLLVHGHKFDLRLYVLVTSFNPLEAWMHEEGFARFTTLPYTLDESQLDNMHVHLTNSSVQKTRAEAGLLPDFLKAADPPGGSKTSLATLRRLLSGQGVDWALLWGRIAEVATATLYAAQDAIPHSPNAFELYGFDVMIDAEQKVWLLEVNSSPSMGLDTPLDRATKPRLIADVLELLAPLAFDREALAGVLRARAATGRGSRRGAAGLLSGTVSEEREWCCADLQAVLGGNLPRRYGEKPRQLGGFKTCLAPSPFHDRLLKLRRPLPG</sequence>
<feature type="region of interest" description="Disordered" evidence="7">
    <location>
        <begin position="537"/>
        <end position="726"/>
    </location>
</feature>
<dbReference type="PROSITE" id="PS51221">
    <property type="entry name" value="TTL"/>
    <property type="match status" value="1"/>
</dbReference>
<feature type="compositionally biased region" description="Pro residues" evidence="7">
    <location>
        <begin position="1137"/>
        <end position="1152"/>
    </location>
</feature>
<evidence type="ECO:0000313" key="8">
    <source>
        <dbReference type="EMBL" id="KAG2495208.1"/>
    </source>
</evidence>
<feature type="compositionally biased region" description="Low complexity" evidence="7">
    <location>
        <begin position="857"/>
        <end position="880"/>
    </location>
</feature>
<comment type="caution">
    <text evidence="8">The sequence shown here is derived from an EMBL/GenBank/DDBJ whole genome shotgun (WGS) entry which is preliminary data.</text>
</comment>
<keyword evidence="2" id="KW-0436">Ligase</keyword>
<comment type="similarity">
    <text evidence="1">Belongs to the tubulin--tyrosine ligase family.</text>
</comment>
<protein>
    <recommendedName>
        <fullName evidence="5">Tubulin--tyrosine ligase-like protein 9</fullName>
    </recommendedName>
</protein>
<feature type="compositionally biased region" description="Gly residues" evidence="7">
    <location>
        <begin position="1231"/>
        <end position="1243"/>
    </location>
</feature>
<feature type="compositionally biased region" description="Basic residues" evidence="7">
    <location>
        <begin position="297"/>
        <end position="309"/>
    </location>
</feature>
<dbReference type="PANTHER" id="PTHR12241:SF39">
    <property type="entry name" value="TUBULIN POLYGLUTAMYLASE TTLL9-RELATED"/>
    <property type="match status" value="1"/>
</dbReference>
<name>A0A836C144_9CHLO</name>
<feature type="compositionally biased region" description="Polar residues" evidence="7">
    <location>
        <begin position="598"/>
        <end position="612"/>
    </location>
</feature>
<dbReference type="GO" id="GO:0036064">
    <property type="term" value="C:ciliary basal body"/>
    <property type="evidence" value="ECO:0007669"/>
    <property type="project" value="TreeGrafter"/>
</dbReference>
<feature type="compositionally biased region" description="Gly residues" evidence="7">
    <location>
        <begin position="678"/>
        <end position="689"/>
    </location>
</feature>
<evidence type="ECO:0000256" key="6">
    <source>
        <dbReference type="SAM" id="Coils"/>
    </source>
</evidence>
<feature type="compositionally biased region" description="Low complexity" evidence="7">
    <location>
        <begin position="114"/>
        <end position="136"/>
    </location>
</feature>
<evidence type="ECO:0000256" key="7">
    <source>
        <dbReference type="SAM" id="MobiDB-lite"/>
    </source>
</evidence>
<feature type="compositionally biased region" description="Low complexity" evidence="7">
    <location>
        <begin position="578"/>
        <end position="595"/>
    </location>
</feature>
<dbReference type="SUPFAM" id="SSF56059">
    <property type="entry name" value="Glutathione synthetase ATP-binding domain-like"/>
    <property type="match status" value="1"/>
</dbReference>
<dbReference type="Gene3D" id="3.30.470.20">
    <property type="entry name" value="ATP-grasp fold, B domain"/>
    <property type="match status" value="1"/>
</dbReference>
<dbReference type="GO" id="GO:0015631">
    <property type="term" value="F:tubulin binding"/>
    <property type="evidence" value="ECO:0007669"/>
    <property type="project" value="TreeGrafter"/>
</dbReference>
<feature type="coiled-coil region" evidence="6">
    <location>
        <begin position="5"/>
        <end position="32"/>
    </location>
</feature>
<feature type="compositionally biased region" description="Low complexity" evidence="7">
    <location>
        <begin position="936"/>
        <end position="963"/>
    </location>
</feature>
<reference evidence="8" key="1">
    <citation type="journal article" date="2020" name="bioRxiv">
        <title>Comparative genomics of Chlamydomonas.</title>
        <authorList>
            <person name="Craig R.J."/>
            <person name="Hasan A.R."/>
            <person name="Ness R.W."/>
            <person name="Keightley P.D."/>
        </authorList>
    </citation>
    <scope>NUCLEOTIDE SEQUENCE</scope>
    <source>
        <strain evidence="8">CCAP 11/70</strain>
    </source>
</reference>
<dbReference type="PRINTS" id="PR01217">
    <property type="entry name" value="PRICHEXTENSN"/>
</dbReference>
<feature type="compositionally biased region" description="Low complexity" evidence="7">
    <location>
        <begin position="895"/>
        <end position="916"/>
    </location>
</feature>
<keyword evidence="3" id="KW-0547">Nucleotide-binding</keyword>
<gene>
    <name evidence="8" type="ORF">HYH03_006814</name>
</gene>
<feature type="compositionally biased region" description="Low complexity" evidence="7">
    <location>
        <begin position="353"/>
        <end position="368"/>
    </location>
</feature>
<dbReference type="OrthoDB" id="202825at2759"/>
<feature type="compositionally biased region" description="Pro residues" evidence="7">
    <location>
        <begin position="622"/>
        <end position="632"/>
    </location>
</feature>
<feature type="compositionally biased region" description="Low complexity" evidence="7">
    <location>
        <begin position="975"/>
        <end position="987"/>
    </location>
</feature>
<feature type="compositionally biased region" description="Polar residues" evidence="7">
    <location>
        <begin position="1250"/>
        <end position="1263"/>
    </location>
</feature>
<evidence type="ECO:0000256" key="2">
    <source>
        <dbReference type="ARBA" id="ARBA00022598"/>
    </source>
</evidence>
<evidence type="ECO:0000313" key="9">
    <source>
        <dbReference type="Proteomes" id="UP000612055"/>
    </source>
</evidence>
<feature type="region of interest" description="Disordered" evidence="7">
    <location>
        <begin position="93"/>
        <end position="406"/>
    </location>
</feature>
<accession>A0A836C144</accession>
<evidence type="ECO:0000256" key="4">
    <source>
        <dbReference type="ARBA" id="ARBA00022840"/>
    </source>
</evidence>
<feature type="compositionally biased region" description="Pro residues" evidence="7">
    <location>
        <begin position="1007"/>
        <end position="1017"/>
    </location>
</feature>
<feature type="region of interest" description="Disordered" evidence="7">
    <location>
        <begin position="1133"/>
        <end position="1171"/>
    </location>
</feature>
<proteinExistence type="inferred from homology"/>
<feature type="compositionally biased region" description="Pro residues" evidence="7">
    <location>
        <begin position="964"/>
        <end position="974"/>
    </location>
</feature>
<dbReference type="PANTHER" id="PTHR12241">
    <property type="entry name" value="TUBULIN POLYGLUTAMYLASE"/>
    <property type="match status" value="1"/>
</dbReference>
<feature type="region of interest" description="Disordered" evidence="7">
    <location>
        <begin position="1210"/>
        <end position="1275"/>
    </location>
</feature>
<keyword evidence="9" id="KW-1185">Reference proteome</keyword>
<feature type="compositionally biased region" description="Gly residues" evidence="7">
    <location>
        <begin position="1265"/>
        <end position="1275"/>
    </location>
</feature>
<dbReference type="GO" id="GO:0000226">
    <property type="term" value="P:microtubule cytoskeleton organization"/>
    <property type="evidence" value="ECO:0007669"/>
    <property type="project" value="TreeGrafter"/>
</dbReference>
<feature type="compositionally biased region" description="Low complexity" evidence="7">
    <location>
        <begin position="1153"/>
        <end position="1171"/>
    </location>
</feature>
<feature type="compositionally biased region" description="Acidic residues" evidence="7">
    <location>
        <begin position="667"/>
        <end position="677"/>
    </location>
</feature>
<feature type="compositionally biased region" description="Low complexity" evidence="7">
    <location>
        <begin position="444"/>
        <end position="475"/>
    </location>
</feature>
<feature type="compositionally biased region" description="Low complexity" evidence="7">
    <location>
        <begin position="708"/>
        <end position="726"/>
    </location>
</feature>
<dbReference type="Pfam" id="PF03133">
    <property type="entry name" value="TTL"/>
    <property type="match status" value="1"/>
</dbReference>
<dbReference type="Proteomes" id="UP000612055">
    <property type="component" value="Unassembled WGS sequence"/>
</dbReference>